<dbReference type="SUPFAM" id="SSF49373">
    <property type="entry name" value="Invasin/intimin cell-adhesion fragments"/>
    <property type="match status" value="2"/>
</dbReference>
<dbReference type="SMART" id="SM00635">
    <property type="entry name" value="BID_2"/>
    <property type="match status" value="2"/>
</dbReference>
<dbReference type="SUPFAM" id="SSF51126">
    <property type="entry name" value="Pectin lyase-like"/>
    <property type="match status" value="1"/>
</dbReference>
<dbReference type="RefSeq" id="WP_185132312.1">
    <property type="nucleotide sequence ID" value="NZ_JACJVO010000035.1"/>
</dbReference>
<dbReference type="EMBL" id="JACJVO010000035">
    <property type="protein sequence ID" value="MBB6734649.1"/>
    <property type="molecule type" value="Genomic_DNA"/>
</dbReference>
<dbReference type="PANTHER" id="PTHR36453">
    <property type="entry name" value="SECRETED PROTEIN-RELATED"/>
    <property type="match status" value="1"/>
</dbReference>
<dbReference type="Gene3D" id="2.160.20.10">
    <property type="entry name" value="Single-stranded right-handed beta-helix, Pectin lyase-like"/>
    <property type="match status" value="2"/>
</dbReference>
<evidence type="ECO:0000313" key="3">
    <source>
        <dbReference type="EMBL" id="MBB6734649.1"/>
    </source>
</evidence>
<proteinExistence type="predicted"/>
<reference evidence="3 4" key="1">
    <citation type="submission" date="2020-08" db="EMBL/GenBank/DDBJ databases">
        <title>Cohnella phylogeny.</title>
        <authorList>
            <person name="Dunlap C."/>
        </authorList>
    </citation>
    <scope>NUCLEOTIDE SEQUENCE [LARGE SCALE GENOMIC DNA]</scope>
    <source>
        <strain evidence="3 4">CBP 2801</strain>
    </source>
</reference>
<name>A0A7X0VXT9_9BACL</name>
<dbReference type="Gene3D" id="2.60.120.560">
    <property type="entry name" value="Exo-inulinase, domain 1"/>
    <property type="match status" value="1"/>
</dbReference>
<sequence length="1267" mass="137796">MGKRYSALGLAVCLLLGWFPVAHGVPHGYAEGSAGTAFYVAPNGSDSNSGGPGDPFQTPEAARDAIRTLKSTNGLPAGGVTVYLREGTYERNEAFELTEADSGTADSPIVYRSYPGETARLTGGTNLDRSGFEPVTDPAVLQRIIDPAARGQVLRFDLKAHGLTDYGTISRHGYWKASDISELPPMELYIDGQGMTLARWPNEGTVQMGDIVDPGPTVDDPDLQTRGGTFHYDYDRPSLWTQADDIWLDGIFGYSWEWSYNRIASIDTEQKTITLQYGEMSGIQKNWYPDFHFAENLLEEIDRPGEYYIDRTNGLLYLLPNAAFKTGHGDVTVTTLRDPMISARDASYVSFEELSLEYGRDTAAVIIGGSHVTIDHCDIGNFANKAVSVNETTRFMDPVPDDALTGHDHLVSNTHIHHIGGAAVTLNGGDAVTLTPGNNKVENSHIHDFAYYNKAYNPGVSLSGVGNQAIGNEIHDAPHPGILIFGNDHLVENNDIYDICKMFSDLGAIYMNEGATPQHRGTVIRHNYFHHIGENKPGVEGVYPDNLTMGLTIEGNIFYKMGNSGIKNNMGSYIKADNNIFVDTYIPYDNQELFMGDGPGNKVDTAYMPQWKALFEQNDNFAGTPYLEQYPELANFFDENRYYPDTNTFTNNVVYNKAVQRSKDVDAQGARDVNQLLHAEGNWVADQDPGFEDLAAGDFRLKDDAAVFARIPGFEAIPFEQIGTHGKIGLTASPDTVELAGVAFPSSSVTLELGTKAPVRAEPIPWNASETGIAYSSSDPNVAAVDAGGEAEALAPGTAVITAVSKANPALKAECEVTVADGDGVMHFTDFESGGNGWPVDANRSIAEDSDGNHWYRIVGGANAQSPRDFSDYVLEYKVKMPAAVPVGANFLMYDRNGENGSGYVFYKKTEAGSLWGYYDSQWQALQEVELPQDDLKPGSVNEIQLVVQGASVSLYVNGELRMQGANPAHSASGKVGFYVEGLTDLQFDDVKFSVIREPVTGITLDRGAFTLEMGEIVPLTAAVQPANASNRKIKWVSSAPETASVDEAGVMTGHGQGSAVITAVSDADEGIKASAKVTVRPWPNYPIELLNKAIKDKKNWTDSQAVSFPRRNVRFAGEGAFGYEKTKLGGKLLRFRAKFGAYEGGWYGFALRSDRTGDPTWVNGNKGYLVVIKEDQIELQSWKPGQTMMRIVPNTAFKAGGEYDIEIGVVPVEGGRRFILKSGKNVVLNELDADPSNPIAAEGYFNVYNYAKGGNAIELMAAKSKS</sequence>
<gene>
    <name evidence="3" type="ORF">H7C18_27350</name>
</gene>
<evidence type="ECO:0000313" key="4">
    <source>
        <dbReference type="Proteomes" id="UP000564644"/>
    </source>
</evidence>
<accession>A0A7X0VXT9</accession>
<comment type="caution">
    <text evidence="3">The sequence shown here is derived from an EMBL/GenBank/DDBJ whole genome shotgun (WGS) entry which is preliminary data.</text>
</comment>
<dbReference type="AlphaFoldDB" id="A0A7X0VXT9"/>
<dbReference type="Pfam" id="PF13229">
    <property type="entry name" value="Beta_helix"/>
    <property type="match status" value="1"/>
</dbReference>
<dbReference type="InterPro" id="IPR039448">
    <property type="entry name" value="Beta_helix"/>
</dbReference>
<feature type="signal peptide" evidence="1">
    <location>
        <begin position="1"/>
        <end position="24"/>
    </location>
</feature>
<organism evidence="3 4">
    <name type="scientific">Cohnella zeiphila</name>
    <dbReference type="NCBI Taxonomy" id="2761120"/>
    <lineage>
        <taxon>Bacteria</taxon>
        <taxon>Bacillati</taxon>
        <taxon>Bacillota</taxon>
        <taxon>Bacilli</taxon>
        <taxon>Bacillales</taxon>
        <taxon>Paenibacillaceae</taxon>
        <taxon>Cohnella</taxon>
    </lineage>
</organism>
<evidence type="ECO:0000256" key="1">
    <source>
        <dbReference type="SAM" id="SignalP"/>
    </source>
</evidence>
<protein>
    <submittedName>
        <fullName evidence="3">Ig-like domain-containing protein</fullName>
    </submittedName>
</protein>
<dbReference type="InterPro" id="IPR006626">
    <property type="entry name" value="PbH1"/>
</dbReference>
<keyword evidence="1" id="KW-0732">Signal</keyword>
<dbReference type="SMART" id="SM00710">
    <property type="entry name" value="PbH1"/>
    <property type="match status" value="6"/>
</dbReference>
<keyword evidence="4" id="KW-1185">Reference proteome</keyword>
<dbReference type="PANTHER" id="PTHR36453:SF1">
    <property type="entry name" value="RIGHT HANDED BETA HELIX DOMAIN-CONTAINING PROTEIN"/>
    <property type="match status" value="1"/>
</dbReference>
<dbReference type="Proteomes" id="UP000564644">
    <property type="component" value="Unassembled WGS sequence"/>
</dbReference>
<dbReference type="InterPro" id="IPR003343">
    <property type="entry name" value="Big_2"/>
</dbReference>
<dbReference type="InterPro" id="IPR012334">
    <property type="entry name" value="Pectin_lyas_fold"/>
</dbReference>
<dbReference type="InterPro" id="IPR008964">
    <property type="entry name" value="Invasin/intimin_cell_adhesion"/>
</dbReference>
<dbReference type="Pfam" id="PF02368">
    <property type="entry name" value="Big_2"/>
    <property type="match status" value="2"/>
</dbReference>
<evidence type="ECO:0000259" key="2">
    <source>
        <dbReference type="SMART" id="SM00635"/>
    </source>
</evidence>
<feature type="chain" id="PRO_5031104671" evidence="1">
    <location>
        <begin position="25"/>
        <end position="1267"/>
    </location>
</feature>
<dbReference type="InterPro" id="IPR011050">
    <property type="entry name" value="Pectin_lyase_fold/virulence"/>
</dbReference>
<dbReference type="Gene3D" id="2.60.40.1080">
    <property type="match status" value="2"/>
</dbReference>
<feature type="domain" description="BIG2" evidence="2">
    <location>
        <begin position="999"/>
        <end position="1076"/>
    </location>
</feature>
<feature type="domain" description="BIG2" evidence="2">
    <location>
        <begin position="738"/>
        <end position="814"/>
    </location>
</feature>